<dbReference type="Proteomes" id="UP001153069">
    <property type="component" value="Unassembled WGS sequence"/>
</dbReference>
<proteinExistence type="predicted"/>
<feature type="compositionally biased region" description="Basic and acidic residues" evidence="1">
    <location>
        <begin position="11"/>
        <end position="22"/>
    </location>
</feature>
<evidence type="ECO:0000313" key="3">
    <source>
        <dbReference type="Proteomes" id="UP001153069"/>
    </source>
</evidence>
<protein>
    <submittedName>
        <fullName evidence="2">Uncharacterized protein</fullName>
    </submittedName>
</protein>
<name>A0A9N8DPN2_9STRA</name>
<dbReference type="AlphaFoldDB" id="A0A9N8DPN2"/>
<accession>A0A9N8DPN2</accession>
<organism evidence="2 3">
    <name type="scientific">Seminavis robusta</name>
    <dbReference type="NCBI Taxonomy" id="568900"/>
    <lineage>
        <taxon>Eukaryota</taxon>
        <taxon>Sar</taxon>
        <taxon>Stramenopiles</taxon>
        <taxon>Ochrophyta</taxon>
        <taxon>Bacillariophyta</taxon>
        <taxon>Bacillariophyceae</taxon>
        <taxon>Bacillariophycidae</taxon>
        <taxon>Naviculales</taxon>
        <taxon>Naviculaceae</taxon>
        <taxon>Seminavis</taxon>
    </lineage>
</organism>
<comment type="caution">
    <text evidence="2">The sequence shown here is derived from an EMBL/GenBank/DDBJ whole genome shotgun (WGS) entry which is preliminary data.</text>
</comment>
<evidence type="ECO:0000313" key="2">
    <source>
        <dbReference type="EMBL" id="CAB9506837.1"/>
    </source>
</evidence>
<dbReference type="EMBL" id="CAICTM010000280">
    <property type="protein sequence ID" value="CAB9506837.1"/>
    <property type="molecule type" value="Genomic_DNA"/>
</dbReference>
<evidence type="ECO:0000256" key="1">
    <source>
        <dbReference type="SAM" id="MobiDB-lite"/>
    </source>
</evidence>
<feature type="region of interest" description="Disordered" evidence="1">
    <location>
        <begin position="1"/>
        <end position="22"/>
    </location>
</feature>
<reference evidence="2" key="1">
    <citation type="submission" date="2020-06" db="EMBL/GenBank/DDBJ databases">
        <authorList>
            <consortium name="Plant Systems Biology data submission"/>
        </authorList>
    </citation>
    <scope>NUCLEOTIDE SEQUENCE</scope>
    <source>
        <strain evidence="2">D6</strain>
    </source>
</reference>
<sequence>MLSPTNDEASEESRESEASEVDLRQSIYESLRQLIKPGMDVLIDGLQSKPELNLTTGKVVSWSKQTKRWAVKPGDGKAILLRAQCLLPIFPQQDETQLRTLMAQTAQETQSGAMRAMMFGNDRETAWKIIGRGYQICPFLILDPAFEINDAFTSRPKLVDFARLLQCPVSKHGDYCIVCRINNALERSVPSYVPTSSNNVIYCIEDHEKFEEDEIPTVHWFLLLMQLDCENWLGP</sequence>
<gene>
    <name evidence="2" type="ORF">SEMRO_281_G107190.1</name>
</gene>
<keyword evidence="3" id="KW-1185">Reference proteome</keyword>